<feature type="signal peptide" evidence="5">
    <location>
        <begin position="1"/>
        <end position="21"/>
    </location>
</feature>
<dbReference type="SUPFAM" id="SSF50685">
    <property type="entry name" value="Barwin-like endoglucanases"/>
    <property type="match status" value="1"/>
</dbReference>
<evidence type="ECO:0000256" key="4">
    <source>
        <dbReference type="ARBA" id="ARBA00022729"/>
    </source>
</evidence>
<feature type="chain" id="PRO_5035993329" evidence="5">
    <location>
        <begin position="22"/>
        <end position="154"/>
    </location>
</feature>
<dbReference type="Pfam" id="PF24300">
    <property type="entry name" value="KWL1"/>
    <property type="match status" value="1"/>
</dbReference>
<dbReference type="OrthoDB" id="406505at2759"/>
<dbReference type="PANTHER" id="PTHR33191:SF9">
    <property type="entry name" value="RIPENING-RELATED PROTEIN 2-RELATED"/>
    <property type="match status" value="1"/>
</dbReference>
<evidence type="ECO:0000313" key="7">
    <source>
        <dbReference type="EMBL" id="KOM52427.1"/>
    </source>
</evidence>
<dbReference type="Proteomes" id="UP000053144">
    <property type="component" value="Chromosome 9"/>
</dbReference>
<keyword evidence="4 5" id="KW-0732">Signal</keyword>
<evidence type="ECO:0000313" key="9">
    <source>
        <dbReference type="Proteomes" id="UP000743370"/>
    </source>
</evidence>
<dbReference type="Gene3D" id="2.40.40.10">
    <property type="entry name" value="RlpA-like domain"/>
    <property type="match status" value="1"/>
</dbReference>
<dbReference type="KEGG" id="var:108341457"/>
<comment type="similarity">
    <text evidence="2">Belongs to the kiwellin family.</text>
</comment>
<reference evidence="7" key="2">
    <citation type="submission" date="2015-02" db="EMBL/GenBank/DDBJ databases">
        <authorList>
            <person name="Chooi Y.-H."/>
        </authorList>
    </citation>
    <scope>NUCLEOTIDE SEQUENCE</scope>
    <source>
        <tissue evidence="7">Seedling</tissue>
    </source>
</reference>
<evidence type="ECO:0000256" key="2">
    <source>
        <dbReference type="ARBA" id="ARBA00005592"/>
    </source>
</evidence>
<evidence type="ECO:0000256" key="5">
    <source>
        <dbReference type="SAM" id="SignalP"/>
    </source>
</evidence>
<dbReference type="STRING" id="3914.A0A0L9VBX0"/>
<dbReference type="GO" id="GO:0005576">
    <property type="term" value="C:extracellular region"/>
    <property type="evidence" value="ECO:0007669"/>
    <property type="project" value="UniProtKB-SubCell"/>
</dbReference>
<accession>A0A0L9VBX0</accession>
<proteinExistence type="inferred from homology"/>
<dbReference type="Proteomes" id="UP000743370">
    <property type="component" value="Unassembled WGS sequence"/>
</dbReference>
<dbReference type="Gramene" id="KOM52427">
    <property type="protein sequence ID" value="KOM52427"/>
    <property type="gene ID" value="LR48_Vigan09g108600"/>
</dbReference>
<evidence type="ECO:0000313" key="8">
    <source>
        <dbReference type="Proteomes" id="UP000053144"/>
    </source>
</evidence>
<evidence type="ECO:0000256" key="1">
    <source>
        <dbReference type="ARBA" id="ARBA00004613"/>
    </source>
</evidence>
<dbReference type="PANTHER" id="PTHR33191">
    <property type="entry name" value="RIPENING-RELATED PROTEIN 2-RELATED"/>
    <property type="match status" value="1"/>
</dbReference>
<dbReference type="CDD" id="cd22270">
    <property type="entry name" value="DPBB_kiwellin-like"/>
    <property type="match status" value="1"/>
</dbReference>
<reference evidence="8" key="1">
    <citation type="journal article" date="2015" name="Proc. Natl. Acad. Sci. U.S.A.">
        <title>Genome sequencing of adzuki bean (Vigna angularis) provides insight into high starch and low fat accumulation and domestication.</title>
        <authorList>
            <person name="Yang K."/>
            <person name="Tian Z."/>
            <person name="Chen C."/>
            <person name="Luo L."/>
            <person name="Zhao B."/>
            <person name="Wang Z."/>
            <person name="Yu L."/>
            <person name="Li Y."/>
            <person name="Sun Y."/>
            <person name="Li W."/>
            <person name="Chen Y."/>
            <person name="Li Y."/>
            <person name="Zhang Y."/>
            <person name="Ai D."/>
            <person name="Zhao J."/>
            <person name="Shang C."/>
            <person name="Ma Y."/>
            <person name="Wu B."/>
            <person name="Wang M."/>
            <person name="Gao L."/>
            <person name="Sun D."/>
            <person name="Zhang P."/>
            <person name="Guo F."/>
            <person name="Wang W."/>
            <person name="Li Y."/>
            <person name="Wang J."/>
            <person name="Varshney R.K."/>
            <person name="Wang J."/>
            <person name="Ling H.Q."/>
            <person name="Wan P."/>
        </authorList>
    </citation>
    <scope>NUCLEOTIDE SEQUENCE</scope>
    <source>
        <strain evidence="8">cv. Jingnong 6</strain>
    </source>
</reference>
<comment type="subcellular location">
    <subcellularLocation>
        <location evidence="1">Secreted</location>
    </subcellularLocation>
</comment>
<name>A0A0L9VBX0_PHAAN</name>
<gene>
    <name evidence="6" type="ORF">HKW66_Vig0258510</name>
    <name evidence="7" type="ORF">LR48_Vigan09g108600</name>
</gene>
<evidence type="ECO:0000313" key="6">
    <source>
        <dbReference type="EMBL" id="KAG2401979.1"/>
    </source>
</evidence>
<dbReference type="OMA" id="NYHPLPQ"/>
<dbReference type="EMBL" id="CM003379">
    <property type="protein sequence ID" value="KOM52427.1"/>
    <property type="molecule type" value="Genomic_DNA"/>
</dbReference>
<evidence type="ECO:0000256" key="3">
    <source>
        <dbReference type="ARBA" id="ARBA00022525"/>
    </source>
</evidence>
<reference evidence="6 9" key="3">
    <citation type="submission" date="2020-05" db="EMBL/GenBank/DDBJ databases">
        <title>Vigna angularis (adzuki bean) Var. LongXiaoDou No. 4 denovo assembly.</title>
        <authorList>
            <person name="Xiang H."/>
        </authorList>
    </citation>
    <scope>NUCLEOTIDE SEQUENCE [LARGE SCALE GENOMIC DNA]</scope>
    <source>
        <tissue evidence="6">Leaf</tissue>
    </source>
</reference>
<dbReference type="InterPro" id="IPR039271">
    <property type="entry name" value="Kiwellin-like"/>
</dbReference>
<keyword evidence="3" id="KW-0964">Secreted</keyword>
<dbReference type="EMBL" id="JABFOF010000003">
    <property type="protein sequence ID" value="KAG2401979.1"/>
    <property type="molecule type" value="Genomic_DNA"/>
</dbReference>
<protein>
    <submittedName>
        <fullName evidence="6">Kiwellin Kissper KiTH-3 KiTH-1 KiTH-2</fullName>
    </submittedName>
</protein>
<dbReference type="InterPro" id="IPR036908">
    <property type="entry name" value="RlpA-like_sf"/>
</dbReference>
<dbReference type="AlphaFoldDB" id="A0A0L9VBX0"/>
<sequence>MAMTLVFTCFFATLLPHLTNAALCQSNGAHSPAINPSGTPAILTVNDFGPGGDGGGPSECDGNYHPLPQRVVALSTGWYNGGSRCGKTIRITAKNGRSAVAKVVDECDSTQGCDEEHANQSPCKTNIVDASETVWNDLRLNTDDGEVAITWTMA</sequence>
<organism evidence="7 8">
    <name type="scientific">Phaseolus angularis</name>
    <name type="common">Azuki bean</name>
    <name type="synonym">Vigna angularis</name>
    <dbReference type="NCBI Taxonomy" id="3914"/>
    <lineage>
        <taxon>Eukaryota</taxon>
        <taxon>Viridiplantae</taxon>
        <taxon>Streptophyta</taxon>
        <taxon>Embryophyta</taxon>
        <taxon>Tracheophyta</taxon>
        <taxon>Spermatophyta</taxon>
        <taxon>Magnoliopsida</taxon>
        <taxon>eudicotyledons</taxon>
        <taxon>Gunneridae</taxon>
        <taxon>Pentapetalae</taxon>
        <taxon>rosids</taxon>
        <taxon>fabids</taxon>
        <taxon>Fabales</taxon>
        <taxon>Fabaceae</taxon>
        <taxon>Papilionoideae</taxon>
        <taxon>50 kb inversion clade</taxon>
        <taxon>NPAAA clade</taxon>
        <taxon>indigoferoid/millettioid clade</taxon>
        <taxon>Phaseoleae</taxon>
        <taxon>Vigna</taxon>
    </lineage>
</organism>